<name>A0ABV6Z5Q9_UNCC1</name>
<dbReference type="Proteomes" id="UP001594351">
    <property type="component" value="Unassembled WGS sequence"/>
</dbReference>
<evidence type="ECO:0000313" key="1">
    <source>
        <dbReference type="EMBL" id="MFC1853779.1"/>
    </source>
</evidence>
<accession>A0ABV6Z5Q9</accession>
<comment type="caution">
    <text evidence="1">The sequence shown here is derived from an EMBL/GenBank/DDBJ whole genome shotgun (WGS) entry which is preliminary data.</text>
</comment>
<proteinExistence type="predicted"/>
<keyword evidence="2" id="KW-1185">Reference proteome</keyword>
<protein>
    <submittedName>
        <fullName evidence="1">Uncharacterized protein</fullName>
    </submittedName>
</protein>
<evidence type="ECO:0000313" key="2">
    <source>
        <dbReference type="Proteomes" id="UP001594351"/>
    </source>
</evidence>
<feature type="non-terminal residue" evidence="1">
    <location>
        <position position="1"/>
    </location>
</feature>
<reference evidence="1 2" key="1">
    <citation type="submission" date="2024-09" db="EMBL/GenBank/DDBJ databases">
        <title>Laminarin stimulates single cell rates of sulfate reduction while oxygen inhibits transcriptomic activity in coastal marine sediment.</title>
        <authorList>
            <person name="Lindsay M."/>
            <person name="Orcutt B."/>
            <person name="Emerson D."/>
            <person name="Stepanauskas R."/>
            <person name="D'Angelo T."/>
        </authorList>
    </citation>
    <scope>NUCLEOTIDE SEQUENCE [LARGE SCALE GENOMIC DNA]</scope>
    <source>
        <strain evidence="1">SAG AM-311-K15</strain>
    </source>
</reference>
<dbReference type="EMBL" id="JBHPBY010000602">
    <property type="protein sequence ID" value="MFC1853779.1"/>
    <property type="molecule type" value="Genomic_DNA"/>
</dbReference>
<organism evidence="1 2">
    <name type="scientific">candidate division CSSED10-310 bacterium</name>
    <dbReference type="NCBI Taxonomy" id="2855610"/>
    <lineage>
        <taxon>Bacteria</taxon>
        <taxon>Bacteria division CSSED10-310</taxon>
    </lineage>
</organism>
<gene>
    <name evidence="1" type="ORF">ACFL27_26645</name>
</gene>
<sequence length="75" mass="9012">AKISIMKHRLPVFLSFQREADLRQPSCLLTIIHQLDLLAQSNIEKREAGWRPFQRLVGLFFLMIFDKLKWFNCFF</sequence>